<dbReference type="PATRIC" id="fig|1032488.3.peg.1811"/>
<name>G4CJX3_9NEIS</name>
<dbReference type="AlphaFoldDB" id="G4CJX3"/>
<protein>
    <submittedName>
        <fullName evidence="1">Uncharacterized protein</fullName>
    </submittedName>
</protein>
<sequence>MWSAFNIRRRFSGSLRPLRPHLQRFLRCALARLELHPHLEVL</sequence>
<reference evidence="1 2" key="1">
    <citation type="submission" date="2011-05" db="EMBL/GenBank/DDBJ databases">
        <authorList>
            <person name="Muzny D."/>
            <person name="Qin X."/>
            <person name="Deng J."/>
            <person name="Jiang H."/>
            <person name="Liu Y."/>
            <person name="Qu J."/>
            <person name="Song X.-Z."/>
            <person name="Zhang L."/>
            <person name="Thornton R."/>
            <person name="Coyle M."/>
            <person name="Francisco L."/>
            <person name="Jackson L."/>
            <person name="Javaid M."/>
            <person name="Korchina V."/>
            <person name="Kovar C."/>
            <person name="Mata R."/>
            <person name="Mathew T."/>
            <person name="Ngo R."/>
            <person name="Nguyen L."/>
            <person name="Nguyen N."/>
            <person name="Okwuonu G."/>
            <person name="Ongeri F."/>
            <person name="Pham C."/>
            <person name="Simmons D."/>
            <person name="Wilczek-Boney K."/>
            <person name="Hale W."/>
            <person name="Jakkamsetti A."/>
            <person name="Pham P."/>
            <person name="Ruth R."/>
            <person name="San Lucas F."/>
            <person name="Warren J."/>
            <person name="Zhang J."/>
            <person name="Zhao Z."/>
            <person name="Zhou C."/>
            <person name="Zhu D."/>
            <person name="Lee S."/>
            <person name="Bess C."/>
            <person name="Blankenburg K."/>
            <person name="Forbes L."/>
            <person name="Fu Q."/>
            <person name="Gubbala S."/>
            <person name="Hirani K."/>
            <person name="Jayaseelan J.C."/>
            <person name="Lara F."/>
            <person name="Munidasa M."/>
            <person name="Palculict T."/>
            <person name="Patil S."/>
            <person name="Pu L.-L."/>
            <person name="Saada N."/>
            <person name="Tang L."/>
            <person name="Weissenberger G."/>
            <person name="Zhu Y."/>
            <person name="Hemphill L."/>
            <person name="Shang Y."/>
            <person name="Youmans B."/>
            <person name="Ayvaz T."/>
            <person name="Ross M."/>
            <person name="Santibanez J."/>
            <person name="Aqrawi P."/>
            <person name="Gross S."/>
            <person name="Joshi V."/>
            <person name="Fowler G."/>
            <person name="Nazareth L."/>
            <person name="Reid J."/>
            <person name="Worley K."/>
            <person name="Petrosino J."/>
            <person name="Highlander S."/>
            <person name="Gibbs R."/>
        </authorList>
    </citation>
    <scope>NUCLEOTIDE SEQUENCE [LARGE SCALE GENOMIC DNA]</scope>
    <source>
        <strain evidence="1 2">871</strain>
    </source>
</reference>
<dbReference type="EMBL" id="AGAY01000066">
    <property type="protein sequence ID" value="EGY51864.1"/>
    <property type="molecule type" value="Genomic_DNA"/>
</dbReference>
<organism evidence="1 2">
    <name type="scientific">Neisseria shayeganii 871</name>
    <dbReference type="NCBI Taxonomy" id="1032488"/>
    <lineage>
        <taxon>Bacteria</taxon>
        <taxon>Pseudomonadati</taxon>
        <taxon>Pseudomonadota</taxon>
        <taxon>Betaproteobacteria</taxon>
        <taxon>Neisseriales</taxon>
        <taxon>Neisseriaceae</taxon>
        <taxon>Neisseria</taxon>
    </lineage>
</organism>
<gene>
    <name evidence="1" type="ORF">HMPREF9371_1913</name>
</gene>
<accession>G4CJX3</accession>
<dbReference type="Proteomes" id="UP000003019">
    <property type="component" value="Unassembled WGS sequence"/>
</dbReference>
<proteinExistence type="predicted"/>
<dbReference type="STRING" id="1032488.HMPREF9371_1913"/>
<dbReference type="HOGENOM" id="CLU_3254580_0_0_4"/>
<evidence type="ECO:0000313" key="1">
    <source>
        <dbReference type="EMBL" id="EGY51864.1"/>
    </source>
</evidence>
<evidence type="ECO:0000313" key="2">
    <source>
        <dbReference type="Proteomes" id="UP000003019"/>
    </source>
</evidence>
<comment type="caution">
    <text evidence="1">The sequence shown here is derived from an EMBL/GenBank/DDBJ whole genome shotgun (WGS) entry which is preliminary data.</text>
</comment>
<keyword evidence="2" id="KW-1185">Reference proteome</keyword>